<dbReference type="Proteomes" id="UP000279236">
    <property type="component" value="Unassembled WGS sequence"/>
</dbReference>
<gene>
    <name evidence="2" type="ORF">EHS24_000444</name>
</gene>
<dbReference type="EMBL" id="RSCE01000001">
    <property type="protein sequence ID" value="RSH87924.1"/>
    <property type="molecule type" value="Genomic_DNA"/>
</dbReference>
<comment type="caution">
    <text evidence="2">The sequence shown here is derived from an EMBL/GenBank/DDBJ whole genome shotgun (WGS) entry which is preliminary data.</text>
</comment>
<dbReference type="RefSeq" id="XP_028480132.1">
    <property type="nucleotide sequence ID" value="XM_028616275.1"/>
</dbReference>
<dbReference type="AlphaFoldDB" id="A0A427YAA6"/>
<reference evidence="2 3" key="1">
    <citation type="submission" date="2018-11" db="EMBL/GenBank/DDBJ databases">
        <title>Genome sequence of Apiotrichum porosum DSM 27194.</title>
        <authorList>
            <person name="Aliyu H."/>
            <person name="Gorte O."/>
            <person name="Ochsenreither K."/>
        </authorList>
    </citation>
    <scope>NUCLEOTIDE SEQUENCE [LARGE SCALE GENOMIC DNA]</scope>
    <source>
        <strain evidence="2 3">DSM 27194</strain>
    </source>
</reference>
<keyword evidence="3" id="KW-1185">Reference proteome</keyword>
<evidence type="ECO:0000313" key="3">
    <source>
        <dbReference type="Proteomes" id="UP000279236"/>
    </source>
</evidence>
<feature type="region of interest" description="Disordered" evidence="1">
    <location>
        <begin position="318"/>
        <end position="357"/>
    </location>
</feature>
<evidence type="ECO:0000256" key="1">
    <source>
        <dbReference type="SAM" id="MobiDB-lite"/>
    </source>
</evidence>
<feature type="compositionally biased region" description="Low complexity" evidence="1">
    <location>
        <begin position="345"/>
        <end position="357"/>
    </location>
</feature>
<organism evidence="2 3">
    <name type="scientific">Apiotrichum porosum</name>
    <dbReference type="NCBI Taxonomy" id="105984"/>
    <lineage>
        <taxon>Eukaryota</taxon>
        <taxon>Fungi</taxon>
        <taxon>Dikarya</taxon>
        <taxon>Basidiomycota</taxon>
        <taxon>Agaricomycotina</taxon>
        <taxon>Tremellomycetes</taxon>
        <taxon>Trichosporonales</taxon>
        <taxon>Trichosporonaceae</taxon>
        <taxon>Apiotrichum</taxon>
    </lineage>
</organism>
<evidence type="ECO:0000313" key="2">
    <source>
        <dbReference type="EMBL" id="RSH87924.1"/>
    </source>
</evidence>
<proteinExistence type="predicted"/>
<name>A0A427YAA6_9TREE</name>
<sequence>MQADGIPVKFDPNYATPVRGAELPAILVSSDDVGFYGDLKFLVDHSPPFHDMVFVVEGCGGKEVVDDGKPRVLTFLCSALALKFILEAMSYAVVNTPIVTPQENETRRPTVTLAHKSLPCLKKTDKTTIEEILDFSKMYELDDFVHLTLYDSMKKSGHFPPAVMLAVTAWTHHGNSNYWGTQLITAGGLQAMDEWSTKIIKYHAPDILEGLTTLFQRWEEGYSKFKESSVRVPIDGYDGFHKVCLVNRCKAFKDYKGNFQLLQTTTREMMWAYAFRSPMLMHPSKVAKYCMDTIGCDVCVERIAGAISWAWKHSTKKQTWTMNPRKRTPKRGGKSITKPKKKKANNGAAAAAATAAP</sequence>
<protein>
    <submittedName>
        <fullName evidence="2">Uncharacterized protein</fullName>
    </submittedName>
</protein>
<dbReference type="GeneID" id="39584987"/>
<feature type="compositionally biased region" description="Basic residues" evidence="1">
    <location>
        <begin position="324"/>
        <end position="344"/>
    </location>
</feature>
<accession>A0A427YAA6</accession>